<dbReference type="EMBL" id="BQFW01000005">
    <property type="protein sequence ID" value="GJJ71167.1"/>
    <property type="molecule type" value="Genomic_DNA"/>
</dbReference>
<organism evidence="2 3">
    <name type="scientific">Entomortierella parvispora</name>
    <dbReference type="NCBI Taxonomy" id="205924"/>
    <lineage>
        <taxon>Eukaryota</taxon>
        <taxon>Fungi</taxon>
        <taxon>Fungi incertae sedis</taxon>
        <taxon>Mucoromycota</taxon>
        <taxon>Mortierellomycotina</taxon>
        <taxon>Mortierellomycetes</taxon>
        <taxon>Mortierellales</taxon>
        <taxon>Mortierellaceae</taxon>
        <taxon>Entomortierella</taxon>
    </lineage>
</organism>
<feature type="region of interest" description="Disordered" evidence="1">
    <location>
        <begin position="105"/>
        <end position="177"/>
    </location>
</feature>
<protein>
    <submittedName>
        <fullName evidence="2">Uncharacterized protein</fullName>
    </submittedName>
</protein>
<evidence type="ECO:0000313" key="2">
    <source>
        <dbReference type="EMBL" id="GJJ71167.1"/>
    </source>
</evidence>
<evidence type="ECO:0000313" key="3">
    <source>
        <dbReference type="Proteomes" id="UP000827284"/>
    </source>
</evidence>
<sequence length="568" mass="62903">MALRVPVDTASSHIQNLPQEPTAQETSEPETDEDQDLETATFLGSIWNLFRDTKELSQELLKDTKELASKELDTLLDRLPFGQAKSKESEDTDATSDDLTTDINQQQRLSQRQHRRRQPLQRQSASLGNLTFMSSTIDGPVLPLKKSGKLSRESSISRTREPGLSGERRGSGAKRVLGETLKTSFTTYKTTTEDLTSYSDTATTADHPQGYSPMRPSVALYPAAQELPPSPTLRIQRNISLRDLSYREKLPVEETLSQDSTVGLQSTSTSALATTSNSALSIQSLEPLAPLPPSPSLPSPSSQEAEDKLAAVLKELADVKQQVLGIQALREQMGQIEALKDQIAGLVSSRETVVQQTASTPDRHKSPPSPPPPPPSINNKWLPNKSAMDNVLQELRSPRTPLRQTNSPFLKRAIPAAANSPLVSRVTKSPLVVKVDNDELDWPTPGRLQKANERLDAAAKELCTRDFSVAITPAKRAVKKLSEGMKEQTYKPKKTRLTRPLPPRAKTLGRLPLSELCSPLLNQNRDEGVLDSSSLDKEKRHVSFHQDITDVERQWYLESDKDSWRVNI</sequence>
<evidence type="ECO:0000256" key="1">
    <source>
        <dbReference type="SAM" id="MobiDB-lite"/>
    </source>
</evidence>
<feature type="region of interest" description="Disordered" evidence="1">
    <location>
        <begin position="350"/>
        <end position="383"/>
    </location>
</feature>
<feature type="compositionally biased region" description="Acidic residues" evidence="1">
    <location>
        <begin position="27"/>
        <end position="37"/>
    </location>
</feature>
<feature type="compositionally biased region" description="Pro residues" evidence="1">
    <location>
        <begin position="289"/>
        <end position="298"/>
    </location>
</feature>
<feature type="compositionally biased region" description="Polar residues" evidence="1">
    <location>
        <begin position="350"/>
        <end position="360"/>
    </location>
</feature>
<dbReference type="OrthoDB" id="2448760at2759"/>
<feature type="compositionally biased region" description="Polar residues" evidence="1">
    <location>
        <begin position="9"/>
        <end position="26"/>
    </location>
</feature>
<keyword evidence="3" id="KW-1185">Reference proteome</keyword>
<reference evidence="2" key="2">
    <citation type="journal article" date="2022" name="Microbiol. Resour. Announc.">
        <title>Whole-Genome Sequence of Entomortierella parvispora E1425, a Mucoromycotan Fungus Associated with Burkholderiaceae-Related Endosymbiotic Bacteria.</title>
        <authorList>
            <person name="Herlambang A."/>
            <person name="Guo Y."/>
            <person name="Takashima Y."/>
            <person name="Narisawa K."/>
            <person name="Ohta H."/>
            <person name="Nishizawa T."/>
        </authorList>
    </citation>
    <scope>NUCLEOTIDE SEQUENCE</scope>
    <source>
        <strain evidence="2">E1425</strain>
    </source>
</reference>
<feature type="compositionally biased region" description="Polar residues" evidence="1">
    <location>
        <begin position="125"/>
        <end position="137"/>
    </location>
</feature>
<reference evidence="2" key="1">
    <citation type="submission" date="2021-11" db="EMBL/GenBank/DDBJ databases">
        <authorList>
            <person name="Herlambang A."/>
            <person name="Guo Y."/>
            <person name="Takashima Y."/>
            <person name="Nishizawa T."/>
        </authorList>
    </citation>
    <scope>NUCLEOTIDE SEQUENCE</scope>
    <source>
        <strain evidence="2">E1425</strain>
    </source>
</reference>
<comment type="caution">
    <text evidence="2">The sequence shown here is derived from an EMBL/GenBank/DDBJ whole genome shotgun (WGS) entry which is preliminary data.</text>
</comment>
<feature type="compositionally biased region" description="Pro residues" evidence="1">
    <location>
        <begin position="367"/>
        <end position="376"/>
    </location>
</feature>
<dbReference type="Proteomes" id="UP000827284">
    <property type="component" value="Unassembled WGS sequence"/>
</dbReference>
<gene>
    <name evidence="2" type="ORF">EMPS_03517</name>
</gene>
<accession>A0A9P3LUN5</accession>
<dbReference type="AlphaFoldDB" id="A0A9P3LUN5"/>
<name>A0A9P3LUN5_9FUNG</name>
<feature type="compositionally biased region" description="Basic and acidic residues" evidence="1">
    <location>
        <begin position="158"/>
        <end position="170"/>
    </location>
</feature>
<proteinExistence type="predicted"/>
<feature type="region of interest" description="Disordered" evidence="1">
    <location>
        <begin position="286"/>
        <end position="306"/>
    </location>
</feature>
<feature type="region of interest" description="Disordered" evidence="1">
    <location>
        <begin position="1"/>
        <end position="38"/>
    </location>
</feature>